<evidence type="ECO:0008006" key="4">
    <source>
        <dbReference type="Google" id="ProtNLM"/>
    </source>
</evidence>
<dbReference type="PANTHER" id="PTHR34127:SF3">
    <property type="entry name" value="INITIATION FACTOR 4F SUBUNIT (DUF1350)"/>
    <property type="match status" value="1"/>
</dbReference>
<dbReference type="Proteomes" id="UP001374535">
    <property type="component" value="Chromosome 11"/>
</dbReference>
<feature type="transmembrane region" description="Helical" evidence="1">
    <location>
        <begin position="411"/>
        <end position="435"/>
    </location>
</feature>
<keyword evidence="1" id="KW-0472">Membrane</keyword>
<keyword evidence="1" id="KW-1133">Transmembrane helix</keyword>
<evidence type="ECO:0000313" key="2">
    <source>
        <dbReference type="EMBL" id="WVY90356.1"/>
    </source>
</evidence>
<protein>
    <recommendedName>
        <fullName evidence="4">DUF1350 domain-containing protein</fullName>
    </recommendedName>
</protein>
<dbReference type="Gene3D" id="3.40.50.1820">
    <property type="entry name" value="alpha/beta hydrolase"/>
    <property type="match status" value="1"/>
</dbReference>
<dbReference type="InterPro" id="IPR029058">
    <property type="entry name" value="AB_hydrolase_fold"/>
</dbReference>
<organism evidence="2 3">
    <name type="scientific">Vigna mungo</name>
    <name type="common">Black gram</name>
    <name type="synonym">Phaseolus mungo</name>
    <dbReference type="NCBI Taxonomy" id="3915"/>
    <lineage>
        <taxon>Eukaryota</taxon>
        <taxon>Viridiplantae</taxon>
        <taxon>Streptophyta</taxon>
        <taxon>Embryophyta</taxon>
        <taxon>Tracheophyta</taxon>
        <taxon>Spermatophyta</taxon>
        <taxon>Magnoliopsida</taxon>
        <taxon>eudicotyledons</taxon>
        <taxon>Gunneridae</taxon>
        <taxon>Pentapetalae</taxon>
        <taxon>rosids</taxon>
        <taxon>fabids</taxon>
        <taxon>Fabales</taxon>
        <taxon>Fabaceae</taxon>
        <taxon>Papilionoideae</taxon>
        <taxon>50 kb inversion clade</taxon>
        <taxon>NPAAA clade</taxon>
        <taxon>indigoferoid/millettioid clade</taxon>
        <taxon>Phaseoleae</taxon>
        <taxon>Vigna</taxon>
    </lineage>
</organism>
<accession>A0AAQ3RDR9</accession>
<keyword evidence="1" id="KW-0812">Transmembrane</keyword>
<dbReference type="AlphaFoldDB" id="A0AAQ3RDR9"/>
<keyword evidence="3" id="KW-1185">Reference proteome</keyword>
<name>A0AAQ3RDR9_VIGMU</name>
<dbReference type="Pfam" id="PF07082">
    <property type="entry name" value="DUF1350"/>
    <property type="match status" value="1"/>
</dbReference>
<evidence type="ECO:0000256" key="1">
    <source>
        <dbReference type="SAM" id="Phobius"/>
    </source>
</evidence>
<dbReference type="InterPro" id="IPR010765">
    <property type="entry name" value="DUF1350"/>
</dbReference>
<dbReference type="EMBL" id="CP144690">
    <property type="protein sequence ID" value="WVY90356.1"/>
    <property type="molecule type" value="Genomic_DNA"/>
</dbReference>
<gene>
    <name evidence="2" type="ORF">V8G54_035870</name>
</gene>
<evidence type="ECO:0000313" key="3">
    <source>
        <dbReference type="Proteomes" id="UP001374535"/>
    </source>
</evidence>
<dbReference type="SUPFAM" id="SSF53474">
    <property type="entry name" value="alpha/beta-Hydrolases"/>
    <property type="match status" value="1"/>
</dbReference>
<dbReference type="PANTHER" id="PTHR34127">
    <property type="entry name" value="OS04G0405600 PROTEIN"/>
    <property type="match status" value="1"/>
</dbReference>
<proteinExistence type="predicted"/>
<reference evidence="2 3" key="1">
    <citation type="journal article" date="2023" name="Life. Sci Alliance">
        <title>Evolutionary insights into 3D genome organization and epigenetic landscape of Vigna mungo.</title>
        <authorList>
            <person name="Junaid A."/>
            <person name="Singh B."/>
            <person name="Bhatia S."/>
        </authorList>
    </citation>
    <scope>NUCLEOTIDE SEQUENCE [LARGE SCALE GENOMIC DNA]</scope>
    <source>
        <strain evidence="2">Urdbean</strain>
    </source>
</reference>
<sequence>MASSSFILGSDLKCILSSRNTKTMSGFGVLRHTNPNGLFSKFFPFHTLSTRMVARTSYMVSDVYVGGNTSSRVNSKMYTKLDSCLVIPPTSNRAKPRAIIKFLGGAFIGAVPEVTYGYLIEFLAKEGFLVLVVPYNVTFDHSQAAKQVYERFQACLSTILTSGLPQANLSPAQLEDLPLFSVGHSNGALLQLLIGSLFSENIPKANAVISYNNRPATEAVPYFEQLGPAVSQMMPVMEAAPFYSIARNASGDALKMVLDAVRSTLPESEQERLNSLTKFVDQLPSVMNEVSQGVSEFKPTPSENRDCFKCSYNVEHTLLVCPMLYALELVLERWVALVKFNVDAIDETDILEKTLKPRVESLGGTLEKVTLSGNHITPCIQEVRWEVGKLYTPADAVAQGLASLSLNDTKILARTISDCIIIIIIIIIIIVIIIIMK</sequence>